<feature type="region of interest" description="Disordered" evidence="1">
    <location>
        <begin position="1"/>
        <end position="21"/>
    </location>
</feature>
<gene>
    <name evidence="2" type="ORF">CEXT_742771</name>
</gene>
<comment type="caution">
    <text evidence="2">The sequence shown here is derived from an EMBL/GenBank/DDBJ whole genome shotgun (WGS) entry which is preliminary data.</text>
</comment>
<dbReference type="AlphaFoldDB" id="A0AAV4T9J5"/>
<name>A0AAV4T9J5_CAEEX</name>
<reference evidence="2 3" key="1">
    <citation type="submission" date="2021-06" db="EMBL/GenBank/DDBJ databases">
        <title>Caerostris extrusa draft genome.</title>
        <authorList>
            <person name="Kono N."/>
            <person name="Arakawa K."/>
        </authorList>
    </citation>
    <scope>NUCLEOTIDE SEQUENCE [LARGE SCALE GENOMIC DNA]</scope>
</reference>
<dbReference type="Proteomes" id="UP001054945">
    <property type="component" value="Unassembled WGS sequence"/>
</dbReference>
<proteinExistence type="predicted"/>
<protein>
    <submittedName>
        <fullName evidence="2">Uncharacterized protein</fullName>
    </submittedName>
</protein>
<evidence type="ECO:0000313" key="2">
    <source>
        <dbReference type="EMBL" id="GIY42156.1"/>
    </source>
</evidence>
<organism evidence="2 3">
    <name type="scientific">Caerostris extrusa</name>
    <name type="common">Bark spider</name>
    <name type="synonym">Caerostris bankana</name>
    <dbReference type="NCBI Taxonomy" id="172846"/>
    <lineage>
        <taxon>Eukaryota</taxon>
        <taxon>Metazoa</taxon>
        <taxon>Ecdysozoa</taxon>
        <taxon>Arthropoda</taxon>
        <taxon>Chelicerata</taxon>
        <taxon>Arachnida</taxon>
        <taxon>Araneae</taxon>
        <taxon>Araneomorphae</taxon>
        <taxon>Entelegynae</taxon>
        <taxon>Araneoidea</taxon>
        <taxon>Araneidae</taxon>
        <taxon>Caerostris</taxon>
    </lineage>
</organism>
<keyword evidence="3" id="KW-1185">Reference proteome</keyword>
<evidence type="ECO:0000256" key="1">
    <source>
        <dbReference type="SAM" id="MobiDB-lite"/>
    </source>
</evidence>
<sequence length="66" mass="7183">MTSGREQSHAKKATRSDGGGLPFVSLLEIMPEKSSADLRYAMDKTNVVIDELLGCGRTLEEIQSIT</sequence>
<accession>A0AAV4T9J5</accession>
<dbReference type="EMBL" id="BPLR01010809">
    <property type="protein sequence ID" value="GIY42156.1"/>
    <property type="molecule type" value="Genomic_DNA"/>
</dbReference>
<evidence type="ECO:0000313" key="3">
    <source>
        <dbReference type="Proteomes" id="UP001054945"/>
    </source>
</evidence>